<protein>
    <submittedName>
        <fullName evidence="1">23306_t:CDS:1</fullName>
    </submittedName>
</protein>
<organism evidence="1 2">
    <name type="scientific">Racocetra persica</name>
    <dbReference type="NCBI Taxonomy" id="160502"/>
    <lineage>
        <taxon>Eukaryota</taxon>
        <taxon>Fungi</taxon>
        <taxon>Fungi incertae sedis</taxon>
        <taxon>Mucoromycota</taxon>
        <taxon>Glomeromycotina</taxon>
        <taxon>Glomeromycetes</taxon>
        <taxon>Diversisporales</taxon>
        <taxon>Gigasporaceae</taxon>
        <taxon>Racocetra</taxon>
    </lineage>
</organism>
<reference evidence="1" key="1">
    <citation type="submission" date="2021-06" db="EMBL/GenBank/DDBJ databases">
        <authorList>
            <person name="Kallberg Y."/>
            <person name="Tangrot J."/>
            <person name="Rosling A."/>
        </authorList>
    </citation>
    <scope>NUCLEOTIDE SEQUENCE</scope>
    <source>
        <strain evidence="1">MA461A</strain>
    </source>
</reference>
<dbReference type="EMBL" id="CAJVQC010006125">
    <property type="protein sequence ID" value="CAG8563301.1"/>
    <property type="molecule type" value="Genomic_DNA"/>
</dbReference>
<evidence type="ECO:0000313" key="2">
    <source>
        <dbReference type="Proteomes" id="UP000789920"/>
    </source>
</evidence>
<evidence type="ECO:0000313" key="1">
    <source>
        <dbReference type="EMBL" id="CAG8563301.1"/>
    </source>
</evidence>
<gene>
    <name evidence="1" type="ORF">RPERSI_LOCUS4456</name>
</gene>
<name>A0ACA9M231_9GLOM</name>
<dbReference type="Proteomes" id="UP000789920">
    <property type="component" value="Unassembled WGS sequence"/>
</dbReference>
<comment type="caution">
    <text evidence="1">The sequence shown here is derived from an EMBL/GenBank/DDBJ whole genome shotgun (WGS) entry which is preliminary data.</text>
</comment>
<keyword evidence="2" id="KW-1185">Reference proteome</keyword>
<sequence>MFPKLTRNLPYERKPKTRQQKKDERITKDFVIKKIVDHVRYLERKKKRAPDKDKSLYENEIIENKWLTQEIINNKERINELESQIKQITNEKNREIEDLNNQVTKMQIDAKSLNSAINQHKEKLKNVKDDYIEKCHNLETENSELKKTIKGLEINLECSQKINNQNEHSNIEKKSNFESLEILKIFAEIAKNLSPGEI</sequence>
<accession>A0ACA9M231</accession>
<proteinExistence type="predicted"/>